<sequence length="141" mass="15480">MSHREQARVRVTAATSARLSRMCEDLAEAEELVGPEFTPVLERLRSPDASEHQVRTALAELEELLRQHGLVGPGAVARGELPAGGYQPLPGLGPGRPLEEVYVCPGDLCDRVEIPRPGPPRAPLCAVWACPLPRFRMDRER</sequence>
<dbReference type="Proteomes" id="UP000094960">
    <property type="component" value="Chromosome"/>
</dbReference>
<reference evidence="2" key="1">
    <citation type="submission" date="2016-09" db="EMBL/GenBank/DDBJ databases">
        <title>Streptomyces puniciscabiei strain:TW1S1 Genome sequencing and assembly.</title>
        <authorList>
            <person name="Kim M.-K."/>
            <person name="Kim S.B."/>
        </authorList>
    </citation>
    <scope>NUCLEOTIDE SEQUENCE [LARGE SCALE GENOMIC DNA]</scope>
    <source>
        <strain evidence="2">TW1S1</strain>
    </source>
</reference>
<dbReference type="EMBL" id="CP017248">
    <property type="protein sequence ID" value="AOR31715.1"/>
    <property type="molecule type" value="Genomic_DNA"/>
</dbReference>
<evidence type="ECO:0000313" key="1">
    <source>
        <dbReference type="EMBL" id="AOR31715.1"/>
    </source>
</evidence>
<dbReference type="KEGG" id="spun:BFF78_12220"/>
<keyword evidence="2" id="KW-1185">Reference proteome</keyword>
<dbReference type="AlphaFoldDB" id="A0A1D7Y7X7"/>
<protein>
    <submittedName>
        <fullName evidence="1">Uncharacterized protein</fullName>
    </submittedName>
</protein>
<name>A0A1D7Y7X7_9ACTN</name>
<gene>
    <name evidence="1" type="ORF">BFF78_12220</name>
</gene>
<accession>A0A1D7Y7X7</accession>
<dbReference type="RefSeq" id="WP_069778356.1">
    <property type="nucleotide sequence ID" value="NZ_CP017248.1"/>
</dbReference>
<proteinExistence type="predicted"/>
<organism evidence="1 2">
    <name type="scientific">Streptomyces fodineus</name>
    <dbReference type="NCBI Taxonomy" id="1904616"/>
    <lineage>
        <taxon>Bacteria</taxon>
        <taxon>Bacillati</taxon>
        <taxon>Actinomycetota</taxon>
        <taxon>Actinomycetes</taxon>
        <taxon>Kitasatosporales</taxon>
        <taxon>Streptomycetaceae</taxon>
        <taxon>Streptomyces</taxon>
    </lineage>
</organism>
<evidence type="ECO:0000313" key="2">
    <source>
        <dbReference type="Proteomes" id="UP000094960"/>
    </source>
</evidence>